<keyword evidence="4" id="KW-1185">Reference proteome</keyword>
<feature type="compositionally biased region" description="Polar residues" evidence="1">
    <location>
        <begin position="507"/>
        <end position="522"/>
    </location>
</feature>
<proteinExistence type="predicted"/>
<feature type="domain" description="DUF6590" evidence="2">
    <location>
        <begin position="766"/>
        <end position="915"/>
    </location>
</feature>
<dbReference type="Pfam" id="PF20233">
    <property type="entry name" value="DUF6590"/>
    <property type="match status" value="1"/>
</dbReference>
<dbReference type="AlphaFoldDB" id="A0A8H3J522"/>
<reference evidence="3" key="1">
    <citation type="submission" date="2021-03" db="EMBL/GenBank/DDBJ databases">
        <authorList>
            <person name="Tagirdzhanova G."/>
        </authorList>
    </citation>
    <scope>NUCLEOTIDE SEQUENCE</scope>
</reference>
<feature type="compositionally biased region" description="Basic and acidic residues" evidence="1">
    <location>
        <begin position="625"/>
        <end position="634"/>
    </location>
</feature>
<dbReference type="Proteomes" id="UP000664521">
    <property type="component" value="Unassembled WGS sequence"/>
</dbReference>
<dbReference type="EMBL" id="CAJPDS010000167">
    <property type="protein sequence ID" value="CAF9940900.1"/>
    <property type="molecule type" value="Genomic_DNA"/>
</dbReference>
<dbReference type="PANTHER" id="PTHR35391:SF5">
    <property type="entry name" value="DUF6590 DOMAIN-CONTAINING PROTEIN"/>
    <property type="match status" value="1"/>
</dbReference>
<gene>
    <name evidence="3" type="ORF">HETSPECPRED_002672</name>
</gene>
<feature type="compositionally biased region" description="Basic and acidic residues" evidence="1">
    <location>
        <begin position="696"/>
        <end position="707"/>
    </location>
</feature>
<dbReference type="OrthoDB" id="3559580at2759"/>
<organism evidence="3 4">
    <name type="scientific">Heterodermia speciosa</name>
    <dbReference type="NCBI Taxonomy" id="116794"/>
    <lineage>
        <taxon>Eukaryota</taxon>
        <taxon>Fungi</taxon>
        <taxon>Dikarya</taxon>
        <taxon>Ascomycota</taxon>
        <taxon>Pezizomycotina</taxon>
        <taxon>Lecanoromycetes</taxon>
        <taxon>OSLEUM clade</taxon>
        <taxon>Lecanoromycetidae</taxon>
        <taxon>Caliciales</taxon>
        <taxon>Physciaceae</taxon>
        <taxon>Heterodermia</taxon>
    </lineage>
</organism>
<dbReference type="InterPro" id="IPR046497">
    <property type="entry name" value="DUF6590"/>
</dbReference>
<feature type="compositionally biased region" description="Polar residues" evidence="1">
    <location>
        <begin position="638"/>
        <end position="647"/>
    </location>
</feature>
<evidence type="ECO:0000313" key="4">
    <source>
        <dbReference type="Proteomes" id="UP000664521"/>
    </source>
</evidence>
<feature type="compositionally biased region" description="Basic and acidic residues" evidence="1">
    <location>
        <begin position="23"/>
        <end position="34"/>
    </location>
</feature>
<evidence type="ECO:0000256" key="1">
    <source>
        <dbReference type="SAM" id="MobiDB-lite"/>
    </source>
</evidence>
<feature type="region of interest" description="Disordered" evidence="1">
    <location>
        <begin position="497"/>
        <end position="741"/>
    </location>
</feature>
<protein>
    <recommendedName>
        <fullName evidence="2">DUF6590 domain-containing protein</fullName>
    </recommendedName>
</protein>
<sequence>MTPQQQKFTVGNLLWKVAPQLHNETKDKSEKSSRAELLSPGGQHAVELDGCSDIREHARDNSRPENNAQTCSQPPMRLILKAGTIEGLRAVIMSEIRDFYNRPIGNSITSNHKQFLPSQSVNNARDRGFRSEFRLKVAVLKNQRCTSEDLLLESHVAPDEKILVEMAVTEIGGKPAVFRSLAKFHRDSNAGLTAFSTIGGVIMVAGTLYGLTTGHGIYTLGTGRQGAQRSSDFSSIGYVECSEWSHKDRSSRRNSNQKNEFASDWALVRVYIENFTCNEYKLPGVPEPQKIHGYMKSQDLSAGQVLVCAGVSGFQQAFLSGNSSRLITAGGVFEVRSISLENTLVNGDSGSWVVRDGKLCGHIFSQLGDDVTWGYMLPIEPIFEAIAKYWARHHQSVCYPKIADTMELALGPIGTSLPPNEIDKHRTDYIRDLNPDINAYLDPSQNYDPSSQASSSQMNHPTHYPSNSSGFQYLHKSILGTTASSVSQTPFVTHTRVPGSALLPAGQKTTYNTRSSSSNHTLGRSPGTGIASPGQAASQPLVSRTAGDSTSAFVSPSQMNAKLDNTNSQSLGAGTARTSQPTHQPLNPRTASHSTSISSSPMQASIRLDDTNTRRQYRSAIPVPDKAKTDRSREASNPIETSSVTVHTSRDWGSESSTVSYQSDVTAQSECLHPASSTSSAPVGRHDLSPSEDDSNTEREATHHAAVKEAGGMSHTHDKRSRDPSNPNPAAPLPAQHPAVQTPAPTALTTSFLDPSEFKYIPYKTKKFFVVGKVFMMFHIGNAGGTADPVGPSFTTVAHGEHAHHQFRRFVVVKERSSEFYCYCCPITTYGGRGASKPGVDQTQHVIAYTGNEAPAPLPGENKMNKDPIRIVPVNEAEKLDPLSRINIGRVYPIQHNNKVKNIGQVHKTSLPKLLGYRKAIRDGG</sequence>
<feature type="compositionally biased region" description="Polar residues" evidence="1">
    <location>
        <begin position="654"/>
        <end position="681"/>
    </location>
</feature>
<name>A0A8H3J522_9LECA</name>
<feature type="compositionally biased region" description="Polar residues" evidence="1">
    <location>
        <begin position="443"/>
        <end position="467"/>
    </location>
</feature>
<dbReference type="PANTHER" id="PTHR35391">
    <property type="entry name" value="C2H2-TYPE DOMAIN-CONTAINING PROTEIN-RELATED"/>
    <property type="match status" value="1"/>
</dbReference>
<feature type="region of interest" description="Disordered" evidence="1">
    <location>
        <begin position="440"/>
        <end position="467"/>
    </location>
</feature>
<evidence type="ECO:0000313" key="3">
    <source>
        <dbReference type="EMBL" id="CAF9940900.1"/>
    </source>
</evidence>
<evidence type="ECO:0000259" key="2">
    <source>
        <dbReference type="Pfam" id="PF20233"/>
    </source>
</evidence>
<feature type="region of interest" description="Disordered" evidence="1">
    <location>
        <begin position="23"/>
        <end position="46"/>
    </location>
</feature>
<comment type="caution">
    <text evidence="3">The sequence shown here is derived from an EMBL/GenBank/DDBJ whole genome shotgun (WGS) entry which is preliminary data.</text>
</comment>
<feature type="compositionally biased region" description="Polar residues" evidence="1">
    <location>
        <begin position="535"/>
        <end position="591"/>
    </location>
</feature>
<accession>A0A8H3J522</accession>